<name>A0ABS4X6A4_9MICO</name>
<dbReference type="Proteomes" id="UP001519290">
    <property type="component" value="Unassembled WGS sequence"/>
</dbReference>
<gene>
    <name evidence="1" type="ORF">JOF43_003772</name>
</gene>
<protein>
    <recommendedName>
        <fullName evidence="3">IrrE N-terminal-like domain-containing protein</fullName>
    </recommendedName>
</protein>
<keyword evidence="2" id="KW-1185">Reference proteome</keyword>
<dbReference type="EMBL" id="JAGIOD010000002">
    <property type="protein sequence ID" value="MBP2383783.1"/>
    <property type="molecule type" value="Genomic_DNA"/>
</dbReference>
<sequence length="121" mass="13075">MTLLVAPLMSSVSGLLISTDQADYVVVSEGASPERLCAIVCHEVAHTLLGHDHSDSLSSDLLESGLLKGLDAGLAKSVVAARNAYDHTSEADAETVATYISTELRRRVMRGGHTYYDNLWW</sequence>
<reference evidence="1 2" key="1">
    <citation type="submission" date="2021-03" db="EMBL/GenBank/DDBJ databases">
        <title>Sequencing the genomes of 1000 actinobacteria strains.</title>
        <authorList>
            <person name="Klenk H.-P."/>
        </authorList>
    </citation>
    <scope>NUCLEOTIDE SEQUENCE [LARGE SCALE GENOMIC DNA]</scope>
    <source>
        <strain evidence="1 2">DSM 14566</strain>
    </source>
</reference>
<evidence type="ECO:0000313" key="1">
    <source>
        <dbReference type="EMBL" id="MBP2383783.1"/>
    </source>
</evidence>
<proteinExistence type="predicted"/>
<evidence type="ECO:0008006" key="3">
    <source>
        <dbReference type="Google" id="ProtNLM"/>
    </source>
</evidence>
<accession>A0ABS4X6A4</accession>
<dbReference type="RefSeq" id="WP_209904617.1">
    <property type="nucleotide sequence ID" value="NZ_BAAAJW010000017.1"/>
</dbReference>
<comment type="caution">
    <text evidence="1">The sequence shown here is derived from an EMBL/GenBank/DDBJ whole genome shotgun (WGS) entry which is preliminary data.</text>
</comment>
<organism evidence="1 2">
    <name type="scientific">Brachybacterium sacelli</name>
    <dbReference type="NCBI Taxonomy" id="173364"/>
    <lineage>
        <taxon>Bacteria</taxon>
        <taxon>Bacillati</taxon>
        <taxon>Actinomycetota</taxon>
        <taxon>Actinomycetes</taxon>
        <taxon>Micrococcales</taxon>
        <taxon>Dermabacteraceae</taxon>
        <taxon>Brachybacterium</taxon>
    </lineage>
</organism>
<evidence type="ECO:0000313" key="2">
    <source>
        <dbReference type="Proteomes" id="UP001519290"/>
    </source>
</evidence>